<proteinExistence type="predicted"/>
<dbReference type="RefSeq" id="XP_018296590.1">
    <property type="nucleotide sequence ID" value="XM_018430434.1"/>
</dbReference>
<dbReference type="AlphaFoldDB" id="A0A163EGQ6"/>
<dbReference type="VEuPathDB" id="FungiDB:PHYBLDRAFT_140620"/>
<reference evidence="3" key="1">
    <citation type="submission" date="2015-06" db="EMBL/GenBank/DDBJ databases">
        <title>Expansion of signal transduction pathways in fungi by whole-genome duplication.</title>
        <authorList>
            <consortium name="DOE Joint Genome Institute"/>
            <person name="Corrochano L.M."/>
            <person name="Kuo A."/>
            <person name="Marcet-Houben M."/>
            <person name="Polaino S."/>
            <person name="Salamov A."/>
            <person name="Villalobos J.M."/>
            <person name="Alvarez M.I."/>
            <person name="Avalos J."/>
            <person name="Benito E.P."/>
            <person name="Benoit I."/>
            <person name="Burger G."/>
            <person name="Camino L.P."/>
            <person name="Canovas D."/>
            <person name="Cerda-Olmedo E."/>
            <person name="Cheng J.-F."/>
            <person name="Dominguez A."/>
            <person name="Elias M."/>
            <person name="Eslava A.P."/>
            <person name="Glaser F."/>
            <person name="Grimwood J."/>
            <person name="Gutierrez G."/>
            <person name="Heitman J."/>
            <person name="Henrissat B."/>
            <person name="Iturriaga E.A."/>
            <person name="Lang B.F."/>
            <person name="Lavin J.L."/>
            <person name="Lee S."/>
            <person name="Li W."/>
            <person name="Lindquist E."/>
            <person name="Lopez-Garcia S."/>
            <person name="Luque E.M."/>
            <person name="Marcos A.T."/>
            <person name="Martin J."/>
            <person name="McCluskey K."/>
            <person name="Medina H.R."/>
            <person name="Miralles-Duran A."/>
            <person name="Miyazaki A."/>
            <person name="Munoz-Torres E."/>
            <person name="Oguiza J.A."/>
            <person name="Ohm R."/>
            <person name="Olmedo M."/>
            <person name="Orejas M."/>
            <person name="Ortiz-Castellanos L."/>
            <person name="Pisabarro A.G."/>
            <person name="Rodriguez-Romero J."/>
            <person name="Ruiz-Herrera J."/>
            <person name="Ruiz-Vazquez R."/>
            <person name="Sanz C."/>
            <person name="Schackwitz W."/>
            <person name="Schmutz J."/>
            <person name="Shahriari M."/>
            <person name="Shelest E."/>
            <person name="Silva-Franco F."/>
            <person name="Soanes D."/>
            <person name="Syed K."/>
            <person name="Tagua V.G."/>
            <person name="Talbot N.J."/>
            <person name="Thon M."/>
            <person name="De vries R.P."/>
            <person name="Wiebenga A."/>
            <person name="Yadav J.S."/>
            <person name="Braun E.L."/>
            <person name="Baker S."/>
            <person name="Garre V."/>
            <person name="Horwitz B."/>
            <person name="Torres-Martinez S."/>
            <person name="Idnurm A."/>
            <person name="Herrera-Estrella A."/>
            <person name="Gabaldon T."/>
            <person name="Grigoriev I.V."/>
        </authorList>
    </citation>
    <scope>NUCLEOTIDE SEQUENCE [LARGE SCALE GENOMIC DNA]</scope>
    <source>
        <strain evidence="3">NRRL 1555(-)</strain>
    </source>
</reference>
<dbReference type="Proteomes" id="UP000077315">
    <property type="component" value="Unassembled WGS sequence"/>
</dbReference>
<gene>
    <name evidence="2" type="ORF">PHYBLDRAFT_140620</name>
</gene>
<keyword evidence="1" id="KW-0812">Transmembrane</keyword>
<name>A0A163EGQ6_PHYB8</name>
<sequence length="116" mass="12752">MLLEPSGIAYLFFTIFSVSRYSFFASHSPAYCCVVLIISIVVPLLTLVKSPSRMAKLHLQSFHYVFASPNLAPMSPFLVCNLYSSDFGFIVALDPLLLSLSPTTKQERNCGAPTLA</sequence>
<evidence type="ECO:0000313" key="3">
    <source>
        <dbReference type="Proteomes" id="UP000077315"/>
    </source>
</evidence>
<accession>A0A163EGQ6</accession>
<keyword evidence="1" id="KW-0472">Membrane</keyword>
<feature type="transmembrane region" description="Helical" evidence="1">
    <location>
        <begin position="29"/>
        <end position="48"/>
    </location>
</feature>
<keyword evidence="1" id="KW-1133">Transmembrane helix</keyword>
<dbReference type="InParanoid" id="A0A163EGQ6"/>
<evidence type="ECO:0000313" key="2">
    <source>
        <dbReference type="EMBL" id="OAD78550.1"/>
    </source>
</evidence>
<dbReference type="EMBL" id="KV440973">
    <property type="protein sequence ID" value="OAD78550.1"/>
    <property type="molecule type" value="Genomic_DNA"/>
</dbReference>
<protein>
    <submittedName>
        <fullName evidence="2">Uncharacterized protein</fullName>
    </submittedName>
</protein>
<dbReference type="GeneID" id="28991340"/>
<organism evidence="2 3">
    <name type="scientific">Phycomyces blakesleeanus (strain ATCC 8743b / DSM 1359 / FGSC 10004 / NBRC 33097 / NRRL 1555)</name>
    <dbReference type="NCBI Taxonomy" id="763407"/>
    <lineage>
        <taxon>Eukaryota</taxon>
        <taxon>Fungi</taxon>
        <taxon>Fungi incertae sedis</taxon>
        <taxon>Mucoromycota</taxon>
        <taxon>Mucoromycotina</taxon>
        <taxon>Mucoromycetes</taxon>
        <taxon>Mucorales</taxon>
        <taxon>Phycomycetaceae</taxon>
        <taxon>Phycomyces</taxon>
    </lineage>
</organism>
<keyword evidence="3" id="KW-1185">Reference proteome</keyword>
<evidence type="ECO:0000256" key="1">
    <source>
        <dbReference type="SAM" id="Phobius"/>
    </source>
</evidence>